<dbReference type="GO" id="GO:0022857">
    <property type="term" value="F:transmembrane transporter activity"/>
    <property type="evidence" value="ECO:0007669"/>
    <property type="project" value="UniProtKB-UniRule"/>
</dbReference>
<feature type="transmembrane region" description="Helical" evidence="9">
    <location>
        <begin position="110"/>
        <end position="131"/>
    </location>
</feature>
<keyword evidence="3" id="KW-1003">Cell membrane</keyword>
<keyword evidence="7 9" id="KW-0472">Membrane</keyword>
<dbReference type="PANTHER" id="PTHR35011:SF10">
    <property type="entry name" value="TRAP TRANSPORTER SMALL PERMEASE PROTEIN"/>
    <property type="match status" value="1"/>
</dbReference>
<dbReference type="Proteomes" id="UP000244912">
    <property type="component" value="Unassembled WGS sequence"/>
</dbReference>
<dbReference type="GO" id="GO:0015740">
    <property type="term" value="P:C4-dicarboxylate transport"/>
    <property type="evidence" value="ECO:0007669"/>
    <property type="project" value="TreeGrafter"/>
</dbReference>
<proteinExistence type="inferred from homology"/>
<evidence type="ECO:0000256" key="4">
    <source>
        <dbReference type="ARBA" id="ARBA00022519"/>
    </source>
</evidence>
<dbReference type="RefSeq" id="WP_108895568.1">
    <property type="nucleotide sequence ID" value="NZ_ONZF01000011.1"/>
</dbReference>
<comment type="function">
    <text evidence="9">Part of the tripartite ATP-independent periplasmic (TRAP) transport system.</text>
</comment>
<keyword evidence="4 9" id="KW-0997">Cell inner membrane</keyword>
<evidence type="ECO:0000256" key="3">
    <source>
        <dbReference type="ARBA" id="ARBA00022475"/>
    </source>
</evidence>
<feature type="domain" description="Tripartite ATP-independent periplasmic transporters DctQ component" evidence="10">
    <location>
        <begin position="47"/>
        <end position="182"/>
    </location>
</feature>
<dbReference type="InterPro" id="IPR055348">
    <property type="entry name" value="DctQ"/>
</dbReference>
<dbReference type="AlphaFoldDB" id="A0A2R8C092"/>
<evidence type="ECO:0000259" key="10">
    <source>
        <dbReference type="Pfam" id="PF04290"/>
    </source>
</evidence>
<evidence type="ECO:0000313" key="12">
    <source>
        <dbReference type="Proteomes" id="UP000244912"/>
    </source>
</evidence>
<keyword evidence="2 9" id="KW-0813">Transport</keyword>
<dbReference type="OrthoDB" id="4250245at2"/>
<comment type="similarity">
    <text evidence="8 9">Belongs to the TRAP transporter small permease family.</text>
</comment>
<evidence type="ECO:0000256" key="9">
    <source>
        <dbReference type="RuleBase" id="RU369079"/>
    </source>
</evidence>
<comment type="subunit">
    <text evidence="9">The complex comprises the extracytoplasmic solute receptor protein and the two transmembrane proteins.</text>
</comment>
<comment type="subcellular location">
    <subcellularLocation>
        <location evidence="1 9">Cell inner membrane</location>
        <topology evidence="1 9">Multi-pass membrane protein</topology>
    </subcellularLocation>
</comment>
<keyword evidence="6 9" id="KW-1133">Transmembrane helix</keyword>
<dbReference type="EMBL" id="ONZF01000011">
    <property type="protein sequence ID" value="SPJ25793.1"/>
    <property type="molecule type" value="Genomic_DNA"/>
</dbReference>
<feature type="transmembrane region" description="Helical" evidence="9">
    <location>
        <begin position="27"/>
        <end position="51"/>
    </location>
</feature>
<reference evidence="11 12" key="1">
    <citation type="submission" date="2018-03" db="EMBL/GenBank/DDBJ databases">
        <authorList>
            <person name="Keele B.F."/>
        </authorList>
    </citation>
    <scope>NUCLEOTIDE SEQUENCE [LARGE SCALE GENOMIC DNA]</scope>
    <source>
        <strain evidence="11 12">CECT 8504</strain>
    </source>
</reference>
<sequence length="190" mass="19911">MSDSDIHETQQATGETIPRFADAPAGAVLGGIAAGLSSIGTIWIGLLMLLIVADVIGRNFFNAPITGVAEIAGHSVVAIVFLQTAAAIMQGRLTRADFLFRRIAKASPAVAGLIESLFCLVGAVVFALIVWSSWDKALNAWNVAEFFGVQGVFTVPTWPFRGIIVLGSALASLAALYRAINRTPIVGEGS</sequence>
<dbReference type="Pfam" id="PF04290">
    <property type="entry name" value="DctQ"/>
    <property type="match status" value="1"/>
</dbReference>
<keyword evidence="5 9" id="KW-0812">Transmembrane</keyword>
<evidence type="ECO:0000256" key="6">
    <source>
        <dbReference type="ARBA" id="ARBA00022989"/>
    </source>
</evidence>
<gene>
    <name evidence="11" type="ORF">PAA8504_03644</name>
</gene>
<protein>
    <recommendedName>
        <fullName evidence="9">TRAP transporter small permease protein</fullName>
    </recommendedName>
</protein>
<evidence type="ECO:0000256" key="5">
    <source>
        <dbReference type="ARBA" id="ARBA00022692"/>
    </source>
</evidence>
<dbReference type="InterPro" id="IPR007387">
    <property type="entry name" value="TRAP_DctQ"/>
</dbReference>
<evidence type="ECO:0000256" key="2">
    <source>
        <dbReference type="ARBA" id="ARBA00022448"/>
    </source>
</evidence>
<evidence type="ECO:0000313" key="11">
    <source>
        <dbReference type="EMBL" id="SPJ25793.1"/>
    </source>
</evidence>
<evidence type="ECO:0000256" key="7">
    <source>
        <dbReference type="ARBA" id="ARBA00023136"/>
    </source>
</evidence>
<accession>A0A2R8C092</accession>
<feature type="transmembrane region" description="Helical" evidence="9">
    <location>
        <begin position="71"/>
        <end position="89"/>
    </location>
</feature>
<evidence type="ECO:0000256" key="8">
    <source>
        <dbReference type="ARBA" id="ARBA00038436"/>
    </source>
</evidence>
<feature type="transmembrane region" description="Helical" evidence="9">
    <location>
        <begin position="158"/>
        <end position="177"/>
    </location>
</feature>
<dbReference type="PANTHER" id="PTHR35011">
    <property type="entry name" value="2,3-DIKETO-L-GULONATE TRAP TRANSPORTER SMALL PERMEASE PROTEIN YIAM"/>
    <property type="match status" value="1"/>
</dbReference>
<keyword evidence="12" id="KW-1185">Reference proteome</keyword>
<dbReference type="GO" id="GO:0005886">
    <property type="term" value="C:plasma membrane"/>
    <property type="evidence" value="ECO:0007669"/>
    <property type="project" value="UniProtKB-SubCell"/>
</dbReference>
<organism evidence="11 12">
    <name type="scientific">Palleronia abyssalis</name>
    <dbReference type="NCBI Taxonomy" id="1501240"/>
    <lineage>
        <taxon>Bacteria</taxon>
        <taxon>Pseudomonadati</taxon>
        <taxon>Pseudomonadota</taxon>
        <taxon>Alphaproteobacteria</taxon>
        <taxon>Rhodobacterales</taxon>
        <taxon>Roseobacteraceae</taxon>
        <taxon>Palleronia</taxon>
    </lineage>
</organism>
<evidence type="ECO:0000256" key="1">
    <source>
        <dbReference type="ARBA" id="ARBA00004429"/>
    </source>
</evidence>
<name>A0A2R8C092_9RHOB</name>